<feature type="region of interest" description="Disordered" evidence="1">
    <location>
        <begin position="134"/>
        <end position="153"/>
    </location>
</feature>
<evidence type="ECO:0000256" key="2">
    <source>
        <dbReference type="SAM" id="Phobius"/>
    </source>
</evidence>
<feature type="domain" description="Mce/MlaD" evidence="3">
    <location>
        <begin position="61"/>
        <end position="136"/>
    </location>
</feature>
<dbReference type="KEGG" id="amog:QRX60_23335"/>
<reference evidence="4 5" key="1">
    <citation type="submission" date="2023-06" db="EMBL/GenBank/DDBJ databases">
        <authorList>
            <person name="Oyuntsetseg B."/>
            <person name="Kim S.B."/>
        </authorList>
    </citation>
    <scope>NUCLEOTIDE SEQUENCE [LARGE SCALE GENOMIC DNA]</scope>
    <source>
        <strain evidence="4 5">4-36</strain>
    </source>
</reference>
<dbReference type="RefSeq" id="WP_286002896.1">
    <property type="nucleotide sequence ID" value="NZ_CP127295.1"/>
</dbReference>
<keyword evidence="5" id="KW-1185">Reference proteome</keyword>
<dbReference type="Pfam" id="PF02470">
    <property type="entry name" value="MlaD"/>
    <property type="match status" value="1"/>
</dbReference>
<dbReference type="PANTHER" id="PTHR33371:SF4">
    <property type="entry name" value="INTERMEMBRANE PHOSPHOLIPID TRANSPORT SYSTEM BINDING PROTEIN MLAD"/>
    <property type="match status" value="1"/>
</dbReference>
<dbReference type="EMBL" id="CP127295">
    <property type="protein sequence ID" value="WIY06638.1"/>
    <property type="molecule type" value="Genomic_DNA"/>
</dbReference>
<evidence type="ECO:0000256" key="1">
    <source>
        <dbReference type="SAM" id="MobiDB-lite"/>
    </source>
</evidence>
<keyword evidence="2" id="KW-1133">Transmembrane helix</keyword>
<feature type="transmembrane region" description="Helical" evidence="2">
    <location>
        <begin position="21"/>
        <end position="43"/>
    </location>
</feature>
<proteinExistence type="predicted"/>
<evidence type="ECO:0000313" key="5">
    <source>
        <dbReference type="Proteomes" id="UP001239397"/>
    </source>
</evidence>
<dbReference type="InterPro" id="IPR052336">
    <property type="entry name" value="MlaD_Phospholipid_Transporter"/>
</dbReference>
<dbReference type="Proteomes" id="UP001239397">
    <property type="component" value="Chromosome"/>
</dbReference>
<dbReference type="PANTHER" id="PTHR33371">
    <property type="entry name" value="INTERMEMBRANE PHOSPHOLIPID TRANSPORT SYSTEM BINDING PROTEIN MLAD-RELATED"/>
    <property type="match status" value="1"/>
</dbReference>
<sequence length="421" mass="44264">MTREQGRIKKTWERVRSEPKLGRNVLTLVVLVVLGLAVGGYIVSQQGAGTTTWPWQDRFIMKAEFDNAPAVSPGNGQEVRIAGVKVGQIDSASVSDDGKALLTLSIDPQYKVYDNARTVLRPKSPLNEMYVEIDPGGPPGKEIPQDGTLPASHSQRPIQVDEVLGHLDDNTLNALTSLVNESDAALAHAPQSLASGLSATDQVATDLKPVVTALQTRKDTLAKLVTALARISKSVGGNDARLSSLAKSLQETLGAAGAQSGPLDASLAQLPDLTRQLDEATSSVVGLSDQLDPTLENLRKASGELPDSLSKLTKAVDQAGNTVDQATPVVAKAKPVVDDLRPLVGDLNGTLPDLHEITGRLNPVTAAVLPYLNDLSAFVYQTNSLTSLHDANGGILRGLLEFTPSSLGIPGVGATSGQTPR</sequence>
<accession>A0A9Y2JYS1</accession>
<protein>
    <submittedName>
        <fullName evidence="4">MlaD family protein</fullName>
    </submittedName>
</protein>
<dbReference type="AlphaFoldDB" id="A0A9Y2JYS1"/>
<name>A0A9Y2JYS1_9PSEU</name>
<gene>
    <name evidence="4" type="ORF">QRX60_23335</name>
</gene>
<organism evidence="4 5">
    <name type="scientific">Amycolatopsis mongoliensis</name>
    <dbReference type="NCBI Taxonomy" id="715475"/>
    <lineage>
        <taxon>Bacteria</taxon>
        <taxon>Bacillati</taxon>
        <taxon>Actinomycetota</taxon>
        <taxon>Actinomycetes</taxon>
        <taxon>Pseudonocardiales</taxon>
        <taxon>Pseudonocardiaceae</taxon>
        <taxon>Amycolatopsis</taxon>
    </lineage>
</organism>
<evidence type="ECO:0000259" key="3">
    <source>
        <dbReference type="Pfam" id="PF02470"/>
    </source>
</evidence>
<evidence type="ECO:0000313" key="4">
    <source>
        <dbReference type="EMBL" id="WIY06638.1"/>
    </source>
</evidence>
<dbReference type="InterPro" id="IPR003399">
    <property type="entry name" value="Mce/MlaD"/>
</dbReference>
<keyword evidence="2" id="KW-0472">Membrane</keyword>
<keyword evidence="2" id="KW-0812">Transmembrane</keyword>